<evidence type="ECO:0000256" key="1">
    <source>
        <dbReference type="ARBA" id="ARBA00001966"/>
    </source>
</evidence>
<dbReference type="InterPro" id="IPR013483">
    <property type="entry name" value="MoaA"/>
</dbReference>
<dbReference type="SMART" id="SM00729">
    <property type="entry name" value="Elp3"/>
    <property type="match status" value="1"/>
</dbReference>
<evidence type="ECO:0000256" key="11">
    <source>
        <dbReference type="ARBA" id="ARBA00023239"/>
    </source>
</evidence>
<keyword evidence="5" id="KW-0479">Metal-binding</keyword>
<dbReference type="GO" id="GO:0046872">
    <property type="term" value="F:metal ion binding"/>
    <property type="evidence" value="ECO:0007669"/>
    <property type="project" value="UniProtKB-KW"/>
</dbReference>
<name>A0A9D2ATE9_9FIRM</name>
<evidence type="ECO:0000256" key="8">
    <source>
        <dbReference type="ARBA" id="ARBA00023014"/>
    </source>
</evidence>
<dbReference type="PANTHER" id="PTHR22960:SF0">
    <property type="entry name" value="MOLYBDENUM COFACTOR BIOSYNTHESIS PROTEIN 1"/>
    <property type="match status" value="1"/>
</dbReference>
<dbReference type="GO" id="GO:0051539">
    <property type="term" value="F:4 iron, 4 sulfur cluster binding"/>
    <property type="evidence" value="ECO:0007669"/>
    <property type="project" value="UniProtKB-KW"/>
</dbReference>
<evidence type="ECO:0000256" key="6">
    <source>
        <dbReference type="ARBA" id="ARBA00022741"/>
    </source>
</evidence>
<protein>
    <recommendedName>
        <fullName evidence="2">GTP 3',8-cyclase</fullName>
        <ecNumber evidence="2">4.1.99.22</ecNumber>
    </recommendedName>
</protein>
<organism evidence="15 16">
    <name type="scientific">Candidatus Mediterraneibacter caccavium</name>
    <dbReference type="NCBI Taxonomy" id="2838661"/>
    <lineage>
        <taxon>Bacteria</taxon>
        <taxon>Bacillati</taxon>
        <taxon>Bacillota</taxon>
        <taxon>Clostridia</taxon>
        <taxon>Lachnospirales</taxon>
        <taxon>Lachnospiraceae</taxon>
        <taxon>Mediterraneibacter</taxon>
    </lineage>
</organism>
<keyword evidence="6" id="KW-0547">Nucleotide-binding</keyword>
<evidence type="ECO:0000256" key="3">
    <source>
        <dbReference type="ARBA" id="ARBA00022485"/>
    </source>
</evidence>
<feature type="region of interest" description="Disordered" evidence="13">
    <location>
        <begin position="317"/>
        <end position="348"/>
    </location>
</feature>
<keyword evidence="10" id="KW-0501">Molybdenum cofactor biosynthesis</keyword>
<dbReference type="PANTHER" id="PTHR22960">
    <property type="entry name" value="MOLYBDOPTERIN COFACTOR SYNTHESIS PROTEIN A"/>
    <property type="match status" value="1"/>
</dbReference>
<keyword evidence="11 15" id="KW-0456">Lyase</keyword>
<evidence type="ECO:0000256" key="13">
    <source>
        <dbReference type="SAM" id="MobiDB-lite"/>
    </source>
</evidence>
<dbReference type="SFLD" id="SFLDG01067">
    <property type="entry name" value="SPASM/twitch_domain_containing"/>
    <property type="match status" value="1"/>
</dbReference>
<accession>A0A9D2ATE9</accession>
<evidence type="ECO:0000256" key="10">
    <source>
        <dbReference type="ARBA" id="ARBA00023150"/>
    </source>
</evidence>
<dbReference type="PROSITE" id="PS51918">
    <property type="entry name" value="RADICAL_SAM"/>
    <property type="match status" value="1"/>
</dbReference>
<dbReference type="GO" id="GO:0006777">
    <property type="term" value="P:Mo-molybdopterin cofactor biosynthetic process"/>
    <property type="evidence" value="ECO:0007669"/>
    <property type="project" value="UniProtKB-KW"/>
</dbReference>
<dbReference type="SFLD" id="SFLDG01386">
    <property type="entry name" value="main_SPASM_domain-containing"/>
    <property type="match status" value="1"/>
</dbReference>
<dbReference type="InterPro" id="IPR050105">
    <property type="entry name" value="MoCo_biosynth_MoaA/MoaC"/>
</dbReference>
<dbReference type="InterPro" id="IPR058240">
    <property type="entry name" value="rSAM_sf"/>
</dbReference>
<dbReference type="InterPro" id="IPR040064">
    <property type="entry name" value="MoaA-like"/>
</dbReference>
<dbReference type="NCBIfam" id="TIGR02666">
    <property type="entry name" value="moaA"/>
    <property type="match status" value="1"/>
</dbReference>
<dbReference type="AlphaFoldDB" id="A0A9D2ATE9"/>
<dbReference type="SFLD" id="SFLDG01383">
    <property type="entry name" value="cyclic_pyranopterin_phosphate"/>
    <property type="match status" value="1"/>
</dbReference>
<comment type="caution">
    <text evidence="15">The sequence shown here is derived from an EMBL/GenBank/DDBJ whole genome shotgun (WGS) entry which is preliminary data.</text>
</comment>
<reference evidence="15" key="2">
    <citation type="submission" date="2021-04" db="EMBL/GenBank/DDBJ databases">
        <authorList>
            <person name="Gilroy R."/>
        </authorList>
    </citation>
    <scope>NUCLEOTIDE SEQUENCE</scope>
    <source>
        <strain evidence="15">ChiSjej5B23-15282</strain>
    </source>
</reference>
<keyword evidence="3" id="KW-0004">4Fe-4S</keyword>
<dbReference type="EMBL" id="DXFA01000159">
    <property type="protein sequence ID" value="HIX49225.1"/>
    <property type="molecule type" value="Genomic_DNA"/>
</dbReference>
<dbReference type="InterPro" id="IPR000385">
    <property type="entry name" value="MoaA_NifB_PqqE_Fe-S-bd_CS"/>
</dbReference>
<dbReference type="SUPFAM" id="SSF102114">
    <property type="entry name" value="Radical SAM enzymes"/>
    <property type="match status" value="1"/>
</dbReference>
<dbReference type="SFLD" id="SFLDS00029">
    <property type="entry name" value="Radical_SAM"/>
    <property type="match status" value="1"/>
</dbReference>
<evidence type="ECO:0000256" key="9">
    <source>
        <dbReference type="ARBA" id="ARBA00023134"/>
    </source>
</evidence>
<dbReference type="GO" id="GO:0005525">
    <property type="term" value="F:GTP binding"/>
    <property type="evidence" value="ECO:0007669"/>
    <property type="project" value="UniProtKB-KW"/>
</dbReference>
<dbReference type="InterPro" id="IPR006638">
    <property type="entry name" value="Elp3/MiaA/NifB-like_rSAM"/>
</dbReference>
<gene>
    <name evidence="15" type="primary">moaA</name>
    <name evidence="15" type="ORF">H9981_09505</name>
</gene>
<evidence type="ECO:0000256" key="7">
    <source>
        <dbReference type="ARBA" id="ARBA00023004"/>
    </source>
</evidence>
<keyword evidence="9" id="KW-0342">GTP-binding</keyword>
<dbReference type="Pfam" id="PF04055">
    <property type="entry name" value="Radical_SAM"/>
    <property type="match status" value="1"/>
</dbReference>
<evidence type="ECO:0000256" key="5">
    <source>
        <dbReference type="ARBA" id="ARBA00022723"/>
    </source>
</evidence>
<keyword evidence="7" id="KW-0408">Iron</keyword>
<feature type="compositionally biased region" description="Polar residues" evidence="13">
    <location>
        <begin position="320"/>
        <end position="331"/>
    </location>
</feature>
<dbReference type="PROSITE" id="PS01305">
    <property type="entry name" value="MOAA_NIFB_PQQE"/>
    <property type="match status" value="1"/>
</dbReference>
<dbReference type="CDD" id="cd01335">
    <property type="entry name" value="Radical_SAM"/>
    <property type="match status" value="1"/>
</dbReference>
<sequence length="348" mass="37759">MRDRFGRTIDYMRVSVTDRCNLRCVYCMPAEGVASVPHEQILTFDEIARVCRVGAELGIRRIKLTGGEPLVRRGLPELVGMLKGITGIEQVTLTTNGTLLKEQINGLVSNGLDAVNISMDTLHPERYREITRGGSVEKALEGLDAAAAVPGLSVKVNCVPLKATGSNLTGLNGTEEDEEYIRLALLAKEGKADVRFIEMMPIGLGKHFAGRGGDEILGILEKAYGKAEPCTGRLGNGPAEYVQFPGFRRRIGFISAVSHQFCGGCNRVRLTSEGYLKPCLQYERGTDLKTLLRGGAGDPEIRVAMEKAFYEKPAHHQFGVNGQSGENSQGKSCAEEALETKEMSRIGG</sequence>
<dbReference type="InterPro" id="IPR013785">
    <property type="entry name" value="Aldolase_TIM"/>
</dbReference>
<evidence type="ECO:0000256" key="12">
    <source>
        <dbReference type="ARBA" id="ARBA00048697"/>
    </source>
</evidence>
<keyword evidence="8" id="KW-0411">Iron-sulfur</keyword>
<comment type="catalytic activity">
    <reaction evidence="12">
        <text>GTP + AH2 + S-adenosyl-L-methionine = (8S)-3',8-cyclo-7,8-dihydroguanosine 5'-triphosphate + 5'-deoxyadenosine + L-methionine + A + H(+)</text>
        <dbReference type="Rhea" id="RHEA:49576"/>
        <dbReference type="ChEBI" id="CHEBI:13193"/>
        <dbReference type="ChEBI" id="CHEBI:15378"/>
        <dbReference type="ChEBI" id="CHEBI:17319"/>
        <dbReference type="ChEBI" id="CHEBI:17499"/>
        <dbReference type="ChEBI" id="CHEBI:37565"/>
        <dbReference type="ChEBI" id="CHEBI:57844"/>
        <dbReference type="ChEBI" id="CHEBI:59789"/>
        <dbReference type="ChEBI" id="CHEBI:131766"/>
        <dbReference type="EC" id="4.1.99.22"/>
    </reaction>
</comment>
<evidence type="ECO:0000256" key="4">
    <source>
        <dbReference type="ARBA" id="ARBA00022691"/>
    </source>
</evidence>
<dbReference type="Pfam" id="PF06463">
    <property type="entry name" value="Mob_synth_C"/>
    <property type="match status" value="1"/>
</dbReference>
<feature type="compositionally biased region" description="Basic and acidic residues" evidence="13">
    <location>
        <begin position="338"/>
        <end position="348"/>
    </location>
</feature>
<dbReference type="CDD" id="cd21117">
    <property type="entry name" value="Twitch_MoaA"/>
    <property type="match status" value="1"/>
</dbReference>
<feature type="domain" description="Radical SAM core" evidence="14">
    <location>
        <begin position="4"/>
        <end position="238"/>
    </location>
</feature>
<comment type="cofactor">
    <cofactor evidence="1">
        <name>[4Fe-4S] cluster</name>
        <dbReference type="ChEBI" id="CHEBI:49883"/>
    </cofactor>
</comment>
<dbReference type="InterPro" id="IPR010505">
    <property type="entry name" value="MoaA_twitch"/>
</dbReference>
<dbReference type="GO" id="GO:0061799">
    <property type="term" value="F:cyclic pyranopterin monophosphate synthase activity"/>
    <property type="evidence" value="ECO:0007669"/>
    <property type="project" value="TreeGrafter"/>
</dbReference>
<dbReference type="InterPro" id="IPR007197">
    <property type="entry name" value="rSAM"/>
</dbReference>
<dbReference type="EC" id="4.1.99.22" evidence="2"/>
<proteinExistence type="predicted"/>
<evidence type="ECO:0000313" key="16">
    <source>
        <dbReference type="Proteomes" id="UP000824243"/>
    </source>
</evidence>
<dbReference type="Proteomes" id="UP000824243">
    <property type="component" value="Unassembled WGS sequence"/>
</dbReference>
<evidence type="ECO:0000259" key="14">
    <source>
        <dbReference type="PROSITE" id="PS51918"/>
    </source>
</evidence>
<reference evidence="15" key="1">
    <citation type="journal article" date="2021" name="PeerJ">
        <title>Extensive microbial diversity within the chicken gut microbiome revealed by metagenomics and culture.</title>
        <authorList>
            <person name="Gilroy R."/>
            <person name="Ravi A."/>
            <person name="Getino M."/>
            <person name="Pursley I."/>
            <person name="Horton D.L."/>
            <person name="Alikhan N.F."/>
            <person name="Baker D."/>
            <person name="Gharbi K."/>
            <person name="Hall N."/>
            <person name="Watson M."/>
            <person name="Adriaenssens E.M."/>
            <person name="Foster-Nyarko E."/>
            <person name="Jarju S."/>
            <person name="Secka A."/>
            <person name="Antonio M."/>
            <person name="Oren A."/>
            <person name="Chaudhuri R.R."/>
            <person name="La Ragione R."/>
            <person name="Hildebrand F."/>
            <person name="Pallen M.J."/>
        </authorList>
    </citation>
    <scope>NUCLEOTIDE SEQUENCE</scope>
    <source>
        <strain evidence="15">ChiSjej5B23-15282</strain>
    </source>
</reference>
<keyword evidence="4" id="KW-0949">S-adenosyl-L-methionine</keyword>
<dbReference type="Gene3D" id="3.20.20.70">
    <property type="entry name" value="Aldolase class I"/>
    <property type="match status" value="1"/>
</dbReference>
<evidence type="ECO:0000256" key="2">
    <source>
        <dbReference type="ARBA" id="ARBA00012167"/>
    </source>
</evidence>
<dbReference type="GO" id="GO:0061798">
    <property type="term" value="F:GTP 3',8'-cyclase activity"/>
    <property type="evidence" value="ECO:0007669"/>
    <property type="project" value="UniProtKB-EC"/>
</dbReference>
<evidence type="ECO:0000313" key="15">
    <source>
        <dbReference type="EMBL" id="HIX49225.1"/>
    </source>
</evidence>